<dbReference type="Proteomes" id="UP001430953">
    <property type="component" value="Unassembled WGS sequence"/>
</dbReference>
<accession>A0AAW2FCD1</accession>
<feature type="region of interest" description="Disordered" evidence="1">
    <location>
        <begin position="184"/>
        <end position="226"/>
    </location>
</feature>
<feature type="region of interest" description="Disordered" evidence="1">
    <location>
        <begin position="150"/>
        <end position="172"/>
    </location>
</feature>
<dbReference type="EMBL" id="JADYXP020000013">
    <property type="protein sequence ID" value="KAL0112126.1"/>
    <property type="molecule type" value="Genomic_DNA"/>
</dbReference>
<name>A0AAW2FCD1_9HYME</name>
<evidence type="ECO:0000256" key="1">
    <source>
        <dbReference type="SAM" id="MobiDB-lite"/>
    </source>
</evidence>
<dbReference type="AlphaFoldDB" id="A0AAW2FCD1"/>
<reference evidence="2 3" key="1">
    <citation type="submission" date="2023-03" db="EMBL/GenBank/DDBJ databases">
        <title>High recombination rates correlate with genetic variation in Cardiocondyla obscurior ants.</title>
        <authorList>
            <person name="Errbii M."/>
        </authorList>
    </citation>
    <scope>NUCLEOTIDE SEQUENCE [LARGE SCALE GENOMIC DNA]</scope>
    <source>
        <strain evidence="2">Alpha-2009</strain>
        <tissue evidence="2">Whole body</tissue>
    </source>
</reference>
<feature type="compositionally biased region" description="Basic residues" evidence="1">
    <location>
        <begin position="215"/>
        <end position="226"/>
    </location>
</feature>
<evidence type="ECO:0000313" key="3">
    <source>
        <dbReference type="Proteomes" id="UP001430953"/>
    </source>
</evidence>
<proteinExistence type="predicted"/>
<evidence type="ECO:0000313" key="2">
    <source>
        <dbReference type="EMBL" id="KAL0112126.1"/>
    </source>
</evidence>
<organism evidence="2 3">
    <name type="scientific">Cardiocondyla obscurior</name>
    <dbReference type="NCBI Taxonomy" id="286306"/>
    <lineage>
        <taxon>Eukaryota</taxon>
        <taxon>Metazoa</taxon>
        <taxon>Ecdysozoa</taxon>
        <taxon>Arthropoda</taxon>
        <taxon>Hexapoda</taxon>
        <taxon>Insecta</taxon>
        <taxon>Pterygota</taxon>
        <taxon>Neoptera</taxon>
        <taxon>Endopterygota</taxon>
        <taxon>Hymenoptera</taxon>
        <taxon>Apocrita</taxon>
        <taxon>Aculeata</taxon>
        <taxon>Formicoidea</taxon>
        <taxon>Formicidae</taxon>
        <taxon>Myrmicinae</taxon>
        <taxon>Cardiocondyla</taxon>
    </lineage>
</organism>
<comment type="caution">
    <text evidence="2">The sequence shown here is derived from an EMBL/GenBank/DDBJ whole genome shotgun (WGS) entry which is preliminary data.</text>
</comment>
<feature type="compositionally biased region" description="Basic and acidic residues" evidence="1">
    <location>
        <begin position="199"/>
        <end position="214"/>
    </location>
</feature>
<gene>
    <name evidence="2" type="ORF">PUN28_013398</name>
</gene>
<sequence>MRFSSCDPRQVRNRPARRETFEKNIPYIWRLYALAIFIAPLFTRQCRASVTAGSRRVRDAVSLLNINRILLVKKNFSLMKLAALKIFLSRLIIAARNKEFSQLDSSRNVPSLHQSALCLLDYYNVPKYAKSPASVSPESRTARWRKLTVKRGAAPREGERGRATRGRERSLPLRQHCESAHLAESCAAAAATDPPTPTGDEKGREKRAQSERRVVVGHHGCRAREV</sequence>
<keyword evidence="3" id="KW-1185">Reference proteome</keyword>
<protein>
    <submittedName>
        <fullName evidence="2">Uncharacterized protein</fullName>
    </submittedName>
</protein>
<feature type="compositionally biased region" description="Basic and acidic residues" evidence="1">
    <location>
        <begin position="154"/>
        <end position="172"/>
    </location>
</feature>